<reference evidence="2 3" key="1">
    <citation type="submission" date="2018-08" db="EMBL/GenBank/DDBJ databases">
        <title>Genome sequencing of rice bacterial endophytes.</title>
        <authorList>
            <person name="Venturi V."/>
        </authorList>
    </citation>
    <scope>NUCLEOTIDE SEQUENCE [LARGE SCALE GENOMIC DNA]</scope>
    <source>
        <strain evidence="2 3">E1205</strain>
    </source>
</reference>
<comment type="caution">
    <text evidence="2">The sequence shown here is derived from an EMBL/GenBank/DDBJ whole genome shotgun (WGS) entry which is preliminary data.</text>
</comment>
<sequence length="90" mass="10048">MTDKLSDRALQLINAASLVELSKAGETDYPRWVNIKRGRARVGADEIEILGKLYPSYRWWLLTGEVMPENGQTSPAYDEANRNLANPNAG</sequence>
<gene>
    <name evidence="2" type="ORF">DFO61_5015</name>
</gene>
<dbReference type="EMBL" id="QXDA01000010">
    <property type="protein sequence ID" value="RIA18853.1"/>
    <property type="molecule type" value="Genomic_DNA"/>
</dbReference>
<dbReference type="Gene3D" id="1.10.260.40">
    <property type="entry name" value="lambda repressor-like DNA-binding domains"/>
    <property type="match status" value="1"/>
</dbReference>
<evidence type="ECO:0008006" key="4">
    <source>
        <dbReference type="Google" id="ProtNLM"/>
    </source>
</evidence>
<name>A0A397M661_ECTOL</name>
<protein>
    <recommendedName>
        <fullName evidence="4">DNA-binding protein</fullName>
    </recommendedName>
</protein>
<dbReference type="Proteomes" id="UP000265836">
    <property type="component" value="Unassembled WGS sequence"/>
</dbReference>
<evidence type="ECO:0000256" key="1">
    <source>
        <dbReference type="SAM" id="MobiDB-lite"/>
    </source>
</evidence>
<dbReference type="InterPro" id="IPR010982">
    <property type="entry name" value="Lambda_DNA-bd_dom_sf"/>
</dbReference>
<dbReference type="GO" id="GO:0003677">
    <property type="term" value="F:DNA binding"/>
    <property type="evidence" value="ECO:0007669"/>
    <property type="project" value="InterPro"/>
</dbReference>
<evidence type="ECO:0000313" key="2">
    <source>
        <dbReference type="EMBL" id="RIA18853.1"/>
    </source>
</evidence>
<dbReference type="AlphaFoldDB" id="A0A397M661"/>
<organism evidence="2 3">
    <name type="scientific">Ectopseudomonas oleovorans</name>
    <name type="common">Pseudomonas oleovorans</name>
    <dbReference type="NCBI Taxonomy" id="301"/>
    <lineage>
        <taxon>Bacteria</taxon>
        <taxon>Pseudomonadati</taxon>
        <taxon>Pseudomonadota</taxon>
        <taxon>Gammaproteobacteria</taxon>
        <taxon>Pseudomonadales</taxon>
        <taxon>Pseudomonadaceae</taxon>
        <taxon>Ectopseudomonas</taxon>
    </lineage>
</organism>
<feature type="region of interest" description="Disordered" evidence="1">
    <location>
        <begin position="71"/>
        <end position="90"/>
    </location>
</feature>
<evidence type="ECO:0000313" key="3">
    <source>
        <dbReference type="Proteomes" id="UP000265836"/>
    </source>
</evidence>
<accession>A0A397M661</accession>
<proteinExistence type="predicted"/>